<evidence type="ECO:0000256" key="1">
    <source>
        <dbReference type="ARBA" id="ARBA00006817"/>
    </source>
</evidence>
<dbReference type="InterPro" id="IPR023393">
    <property type="entry name" value="START-like_dom_sf"/>
</dbReference>
<keyword evidence="3" id="KW-0346">Stress response</keyword>
<feature type="domain" description="Activator of Hsp90 ATPase homologue 1/2-like C-terminal" evidence="2">
    <location>
        <begin position="16"/>
        <end position="146"/>
    </location>
</feature>
<dbReference type="Gene3D" id="3.30.530.20">
    <property type="match status" value="1"/>
</dbReference>
<dbReference type="InterPro" id="IPR013538">
    <property type="entry name" value="ASHA1/2-like_C"/>
</dbReference>
<dbReference type="Pfam" id="PF08327">
    <property type="entry name" value="AHSA1"/>
    <property type="match status" value="1"/>
</dbReference>
<reference evidence="3" key="1">
    <citation type="journal article" date="2013" name="J. Am. Chem. Soc.">
        <title>Structures and comparative characterization of biosynthetic gene clusters for cyanosporasides, enediyne-derived natural products from marine actinomycetes.</title>
        <authorList>
            <person name="Lane A.L."/>
            <person name="Nam S.J."/>
            <person name="Fukuda T."/>
            <person name="Yamanaka K."/>
            <person name="Kauffman C.A."/>
            <person name="Jensen P.R."/>
            <person name="Fenical W."/>
            <person name="Moore B.S."/>
        </authorList>
    </citation>
    <scope>NUCLEOTIDE SEQUENCE</scope>
    <source>
        <strain evidence="3">CNT-179</strain>
    </source>
</reference>
<dbReference type="EMBL" id="KC863954">
    <property type="protein sequence ID" value="AGO97175.1"/>
    <property type="molecule type" value="Genomic_DNA"/>
</dbReference>
<evidence type="ECO:0000313" key="3">
    <source>
        <dbReference type="EMBL" id="AGO97175.1"/>
    </source>
</evidence>
<comment type="similarity">
    <text evidence="1">Belongs to the AHA1 family.</text>
</comment>
<protein>
    <submittedName>
        <fullName evidence="3">Heat shock protein</fullName>
    </submittedName>
</protein>
<sequence length="147" mass="16419">MIDVSKGFTLVRTFEATPEEVWKAWTDPDAAAQWWHPRGTSTPRETVEIDPQVGGHYTYTMVNDAAGHKVVSGGVYREVVPFERLAFTWGHPNGDPNDTPVITITLEPVDEGTRMTFDLRGVEGAKGDGSYFDGWQEVLDSLEDYVK</sequence>
<dbReference type="AlphaFoldDB" id="S4WCP6"/>
<evidence type="ECO:0000259" key="2">
    <source>
        <dbReference type="Pfam" id="PF08327"/>
    </source>
</evidence>
<name>S4WCP6_9ACTN</name>
<dbReference type="SUPFAM" id="SSF55961">
    <property type="entry name" value="Bet v1-like"/>
    <property type="match status" value="1"/>
</dbReference>
<proteinExistence type="inferred from homology"/>
<organism evidence="3">
    <name type="scientific">Streptomyces sp. CNT-179</name>
    <dbReference type="NCBI Taxonomy" id="1338663"/>
    <lineage>
        <taxon>Bacteria</taxon>
        <taxon>Bacillati</taxon>
        <taxon>Actinomycetota</taxon>
        <taxon>Actinomycetes</taxon>
        <taxon>Kitasatosporales</taxon>
        <taxon>Streptomycetaceae</taxon>
        <taxon>Streptomyces</taxon>
    </lineage>
</organism>
<accession>S4WCP6</accession>
<dbReference type="CDD" id="cd07814">
    <property type="entry name" value="SRPBCC_CalC_Aha1-like"/>
    <property type="match status" value="1"/>
</dbReference>